<dbReference type="GO" id="GO:0031124">
    <property type="term" value="P:mRNA 3'-end processing"/>
    <property type="evidence" value="ECO:0007669"/>
    <property type="project" value="InterPro"/>
</dbReference>
<dbReference type="GO" id="GO:0006369">
    <property type="term" value="P:termination of RNA polymerase II transcription"/>
    <property type="evidence" value="ECO:0007669"/>
    <property type="project" value="InterPro"/>
</dbReference>
<proteinExistence type="predicted"/>
<dbReference type="GO" id="GO:0005737">
    <property type="term" value="C:cytoplasm"/>
    <property type="evidence" value="ECO:0007669"/>
    <property type="project" value="TreeGrafter"/>
</dbReference>
<sequence length="152" mass="17046">NSAHLDWHFRQNKRLREKGGRRAVCREWYLDEPTWIKEDLNPEAVDVETTDKAGDLFATGASGGGAAAAPVEEVVVQHDIPAEGEANMQCSICKETLEQYYNEDEDLWMIKNALKVNGVLYHQSCYSMSSGEDGKRKLDDGLTEGDAKKLRL</sequence>
<dbReference type="GO" id="GO:0005849">
    <property type="term" value="C:mRNA cleavage factor complex"/>
    <property type="evidence" value="ECO:0007669"/>
    <property type="project" value="TreeGrafter"/>
</dbReference>
<dbReference type="InterPro" id="IPR054127">
    <property type="entry name" value="Pcf11_C"/>
</dbReference>
<name>A0A507CKV9_9FUNG</name>
<feature type="region of interest" description="Disordered" evidence="1">
    <location>
        <begin position="128"/>
        <end position="152"/>
    </location>
</feature>
<dbReference type="STRING" id="246404.A0A507CKV9"/>
<feature type="compositionally biased region" description="Basic and acidic residues" evidence="1">
    <location>
        <begin position="132"/>
        <end position="152"/>
    </location>
</feature>
<accession>A0A507CKV9</accession>
<evidence type="ECO:0000256" key="1">
    <source>
        <dbReference type="SAM" id="MobiDB-lite"/>
    </source>
</evidence>
<comment type="caution">
    <text evidence="3">The sequence shown here is derived from an EMBL/GenBank/DDBJ whole genome shotgun (WGS) entry which is preliminary data.</text>
</comment>
<evidence type="ECO:0000259" key="2">
    <source>
        <dbReference type="Pfam" id="PF21936"/>
    </source>
</evidence>
<dbReference type="OrthoDB" id="2129491at2759"/>
<dbReference type="GO" id="GO:0000993">
    <property type="term" value="F:RNA polymerase II complex binding"/>
    <property type="evidence" value="ECO:0007669"/>
    <property type="project" value="InterPro"/>
</dbReference>
<evidence type="ECO:0000313" key="3">
    <source>
        <dbReference type="EMBL" id="TPX40249.1"/>
    </source>
</evidence>
<dbReference type="PANTHER" id="PTHR15921:SF3">
    <property type="entry name" value="PRE-MRNA CLEAVAGE COMPLEX 2 PROTEIN PCF11"/>
    <property type="match status" value="1"/>
</dbReference>
<dbReference type="InterPro" id="IPR045154">
    <property type="entry name" value="PCF11-like"/>
</dbReference>
<organism evidence="3 4">
    <name type="scientific">Chytriomyces confervae</name>
    <dbReference type="NCBI Taxonomy" id="246404"/>
    <lineage>
        <taxon>Eukaryota</taxon>
        <taxon>Fungi</taxon>
        <taxon>Fungi incertae sedis</taxon>
        <taxon>Chytridiomycota</taxon>
        <taxon>Chytridiomycota incertae sedis</taxon>
        <taxon>Chytridiomycetes</taxon>
        <taxon>Chytridiales</taxon>
        <taxon>Chytriomycetaceae</taxon>
        <taxon>Chytriomyces</taxon>
    </lineage>
</organism>
<dbReference type="Pfam" id="PF21936">
    <property type="entry name" value="Pcf11_C"/>
    <property type="match status" value="1"/>
</dbReference>
<gene>
    <name evidence="3" type="ORF">CcCBS67573_g10633</name>
</gene>
<dbReference type="EMBL" id="QEAP01001840">
    <property type="protein sequence ID" value="TPX40249.1"/>
    <property type="molecule type" value="Genomic_DNA"/>
</dbReference>
<dbReference type="PANTHER" id="PTHR15921">
    <property type="entry name" value="PRE-MRNA CLEAVAGE COMPLEX II"/>
    <property type="match status" value="1"/>
</dbReference>
<reference evidence="3 4" key="1">
    <citation type="journal article" date="2019" name="Sci. Rep.">
        <title>Comparative genomics of chytrid fungi reveal insights into the obligate biotrophic and pathogenic lifestyle of Synchytrium endobioticum.</title>
        <authorList>
            <person name="van de Vossenberg B.T.L.H."/>
            <person name="Warris S."/>
            <person name="Nguyen H.D.T."/>
            <person name="van Gent-Pelzer M.P.E."/>
            <person name="Joly D.L."/>
            <person name="van de Geest H.C."/>
            <person name="Bonants P.J.M."/>
            <person name="Smith D.S."/>
            <person name="Levesque C.A."/>
            <person name="van der Lee T.A.J."/>
        </authorList>
    </citation>
    <scope>NUCLEOTIDE SEQUENCE [LARGE SCALE GENOMIC DNA]</scope>
    <source>
        <strain evidence="3 4">CBS 675.73</strain>
    </source>
</reference>
<feature type="domain" description="Pcf11 C-terminal" evidence="2">
    <location>
        <begin position="84"/>
        <end position="127"/>
    </location>
</feature>
<protein>
    <recommendedName>
        <fullName evidence="2">Pcf11 C-terminal domain-containing protein</fullName>
    </recommendedName>
</protein>
<dbReference type="AlphaFoldDB" id="A0A507CKV9"/>
<feature type="non-terminal residue" evidence="3">
    <location>
        <position position="1"/>
    </location>
</feature>
<dbReference type="GO" id="GO:0003729">
    <property type="term" value="F:mRNA binding"/>
    <property type="evidence" value="ECO:0007669"/>
    <property type="project" value="InterPro"/>
</dbReference>
<keyword evidence="4" id="KW-1185">Reference proteome</keyword>
<dbReference type="Proteomes" id="UP000320333">
    <property type="component" value="Unassembled WGS sequence"/>
</dbReference>
<evidence type="ECO:0000313" key="4">
    <source>
        <dbReference type="Proteomes" id="UP000320333"/>
    </source>
</evidence>